<feature type="domain" description="DOD-type homing endonuclease" evidence="1">
    <location>
        <begin position="130"/>
        <end position="250"/>
    </location>
</feature>
<dbReference type="InterPro" id="IPR027434">
    <property type="entry name" value="Homing_endonucl"/>
</dbReference>
<dbReference type="InterPro" id="IPR004042">
    <property type="entry name" value="Intein_endonuc_central"/>
</dbReference>
<sequence length="282" mass="32438">MSKVSAEELYRLYHDEDLSQRQIGEKLGVTQSSVSKWMSEYDIKSDIADPWSEEEKRILRENYPGDKSEISELLPERSWNAIKLKAMDLGLARNQEEYRNSEEVAEKCRKLAEENEIDVKFGQTESLSYILGVIDGDGFHDNNGTIGLEVKDSEFAEKFVENLKALGLNPNTGQKEGKDAVWASSQVLAEWLQNLENKVDWLFEEGKAWKYIEGQYDSDGNLHPCGSPRICSYDEQEKKMVQQILQNLNVECNIQQNNVWVAKSSSNRFFDNVNPVLDRRKQ</sequence>
<dbReference type="InterPro" id="IPR001387">
    <property type="entry name" value="Cro/C1-type_HTH"/>
</dbReference>
<proteinExistence type="predicted"/>
<dbReference type="KEGG" id="ncon:LC1Nh_1184"/>
<feature type="domain" description="HTH cro/C1-type" evidence="2">
    <location>
        <begin position="9"/>
        <end position="37"/>
    </location>
</feature>
<dbReference type="OrthoDB" id="192298at2157"/>
<dbReference type="SUPFAM" id="SSF47413">
    <property type="entry name" value="lambda repressor-like DNA-binding domains"/>
    <property type="match status" value="1"/>
</dbReference>
<dbReference type="InterPro" id="IPR010982">
    <property type="entry name" value="Lambda_DNA-bd_dom_sf"/>
</dbReference>
<dbReference type="Gene3D" id="3.10.28.10">
    <property type="entry name" value="Homing endonucleases"/>
    <property type="match status" value="1"/>
</dbReference>
<dbReference type="PROSITE" id="PS50819">
    <property type="entry name" value="INTEIN_ENDONUCLEASE"/>
    <property type="match status" value="1"/>
</dbReference>
<dbReference type="GO" id="GO:0003677">
    <property type="term" value="F:DNA binding"/>
    <property type="evidence" value="ECO:0007669"/>
    <property type="project" value="InterPro"/>
</dbReference>
<dbReference type="PROSITE" id="PS50943">
    <property type="entry name" value="HTH_CROC1"/>
    <property type="match status" value="1"/>
</dbReference>
<dbReference type="Proteomes" id="UP000377803">
    <property type="component" value="Chromosome"/>
</dbReference>
<name>A0A5Q0UIT3_9ARCH</name>
<protein>
    <submittedName>
        <fullName evidence="3">Uncharacterized protein</fullName>
    </submittedName>
</protein>
<dbReference type="RefSeq" id="WP_153550797.1">
    <property type="nucleotide sequence ID" value="NZ_CP040089.1"/>
</dbReference>
<evidence type="ECO:0000259" key="1">
    <source>
        <dbReference type="PROSITE" id="PS50819"/>
    </source>
</evidence>
<dbReference type="GeneID" id="42365582"/>
<dbReference type="Gene3D" id="1.10.10.60">
    <property type="entry name" value="Homeodomain-like"/>
    <property type="match status" value="1"/>
</dbReference>
<dbReference type="GO" id="GO:0004519">
    <property type="term" value="F:endonuclease activity"/>
    <property type="evidence" value="ECO:0007669"/>
    <property type="project" value="InterPro"/>
</dbReference>
<reference evidence="4" key="1">
    <citation type="submission" date="2019-05" db="EMBL/GenBank/DDBJ databases">
        <title>Candidatus Nanohalobium constans, a novel model system to study the DPANN nano-sized archaea: genomic and physiological characterization of a nanoarchaeon co-cultured with its chitinotrophic host.</title>
        <authorList>
            <person name="La Cono V."/>
            <person name="Arcadi E."/>
            <person name="Crisafi F."/>
            <person name="Denaro R."/>
            <person name="La Spada G."/>
            <person name="Messina E."/>
            <person name="Smedile F."/>
            <person name="Toshchakov S.V."/>
            <person name="Shevchenko M.A."/>
            <person name="Golyshin P.N."/>
            <person name="Golyshina O.V."/>
            <person name="Ferrer M."/>
            <person name="Rohde M."/>
            <person name="Mushegian A."/>
            <person name="Sorokin D.Y."/>
            <person name="Giuliano L."/>
            <person name="Yakimov M.M."/>
        </authorList>
    </citation>
    <scope>NUCLEOTIDE SEQUENCE [LARGE SCALE GENOMIC DNA]</scope>
    <source>
        <strain evidence="4">LC1Nh</strain>
    </source>
</reference>
<dbReference type="EMBL" id="CP040089">
    <property type="protein sequence ID" value="QGA81050.1"/>
    <property type="molecule type" value="Genomic_DNA"/>
</dbReference>
<gene>
    <name evidence="3" type="ORF">LC1Nh_1184</name>
</gene>
<evidence type="ECO:0000259" key="2">
    <source>
        <dbReference type="PROSITE" id="PS50943"/>
    </source>
</evidence>
<dbReference type="SUPFAM" id="SSF55608">
    <property type="entry name" value="Homing endonucleases"/>
    <property type="match status" value="1"/>
</dbReference>
<evidence type="ECO:0000313" key="3">
    <source>
        <dbReference type="EMBL" id="QGA81050.1"/>
    </source>
</evidence>
<dbReference type="AlphaFoldDB" id="A0A5Q0UIT3"/>
<keyword evidence="4" id="KW-1185">Reference proteome</keyword>
<evidence type="ECO:0000313" key="4">
    <source>
        <dbReference type="Proteomes" id="UP000377803"/>
    </source>
</evidence>
<accession>A0A5Q0UIT3</accession>
<organism evidence="3 4">
    <name type="scientific">Candidatus Nanohalobium constans</name>
    <dbReference type="NCBI Taxonomy" id="2565781"/>
    <lineage>
        <taxon>Archaea</taxon>
        <taxon>Candidatus Nanohalarchaeota</taxon>
        <taxon>Candidatus Nanohalobia</taxon>
        <taxon>Candidatus Nanohalobiales</taxon>
        <taxon>Candidatus Nanohalobiaceae</taxon>
        <taxon>Candidatus Nanohalobium</taxon>
    </lineage>
</organism>